<gene>
    <name evidence="2" type="ORF">D6810_01710</name>
</gene>
<protein>
    <recommendedName>
        <fullName evidence="4">Peptidoglycan binding domain-containing protein</fullName>
    </recommendedName>
</protein>
<organism evidence="2 3">
    <name type="scientific">Candidatus Dojkabacteria bacterium</name>
    <dbReference type="NCBI Taxonomy" id="2099670"/>
    <lineage>
        <taxon>Bacteria</taxon>
        <taxon>Candidatus Dojkabacteria</taxon>
    </lineage>
</organism>
<evidence type="ECO:0000256" key="1">
    <source>
        <dbReference type="SAM" id="Phobius"/>
    </source>
</evidence>
<keyword evidence="1" id="KW-0472">Membrane</keyword>
<keyword evidence="1" id="KW-0812">Transmembrane</keyword>
<dbReference type="InterPro" id="IPR007391">
    <property type="entry name" value="Vancomycin_resist_VanW"/>
</dbReference>
<evidence type="ECO:0000313" key="3">
    <source>
        <dbReference type="Proteomes" id="UP000269410"/>
    </source>
</evidence>
<evidence type="ECO:0000313" key="2">
    <source>
        <dbReference type="EMBL" id="RMD77190.1"/>
    </source>
</evidence>
<dbReference type="Proteomes" id="UP000269410">
    <property type="component" value="Unassembled WGS sequence"/>
</dbReference>
<comment type="caution">
    <text evidence="2">The sequence shown here is derived from an EMBL/GenBank/DDBJ whole genome shotgun (WGS) entry which is preliminary data.</text>
</comment>
<accession>A0A3M0YYH4</accession>
<name>A0A3M0YYH4_9BACT</name>
<evidence type="ECO:0008006" key="4">
    <source>
        <dbReference type="Google" id="ProtNLM"/>
    </source>
</evidence>
<sequence length="557" mass="64184">MFRNRKKRKDSLLNFVLSTLIVFAFAFLLVSATIFGISNIALKNKLPPGIKIYGRDLSLMDIDTLDGANLVDLVLTTNLAGSNEFRFRVYGEDKFLNIADIKFSVDVEKLKNFGKGNFIKTLFEFLNLFDKARLNELINSLLFVDINDLLPKLNLTTELSNAPYIDANGNIKNCGKDSYYVSPDEIYSINSQIKKFIASKGNITIYLGTNEFISNLYFYCKIYLNGISNLQQQLYFLDSKDQILASLDYNPQHDVWLMYNKELLDSLIRDSVQRIVKPFDPGDVRYDNGKVYVFRNFSKGVYLSSDLTVDVILAYLNSKNAYQFISLEEKYPEWYNNPNLKVYDFTKVLGFGETRISVFNQNNGVVVINPSMVSARIGLDEINGFVVEPGEEFSFFNALRPTFVNGGWVTKSHKPIDFGICNSSTTIFRAALESGLLITERWWHSINVPSYEWPYPLNLVDAAYQTHPKIDLKFINNTKFPIMLKVDRWQENGYEYKRVSVLTSSQQPERKVELLDWKKWDDFGYGRFKGSFLRKVYEAGELIAEDIFYSHYTAARF</sequence>
<dbReference type="EMBL" id="RFKV01000056">
    <property type="protein sequence ID" value="RMD77190.1"/>
    <property type="molecule type" value="Genomic_DNA"/>
</dbReference>
<feature type="transmembrane region" description="Helical" evidence="1">
    <location>
        <begin position="12"/>
        <end position="37"/>
    </location>
</feature>
<dbReference type="InterPro" id="IPR052913">
    <property type="entry name" value="Glycopeptide_resist_protein"/>
</dbReference>
<reference evidence="2 3" key="1">
    <citation type="submission" date="2018-10" db="EMBL/GenBank/DDBJ databases">
        <title>Thermophilic Lithotrophy and Phototrophy in an Intertidal, Iron-rich, Geothermal Spring.</title>
        <authorList>
            <person name="Ward L.M."/>
            <person name="Idei A."/>
            <person name="Nakagawa M."/>
            <person name="Ueno Y."/>
            <person name="Fischer W."/>
            <person name="Mcglynn S.E."/>
        </authorList>
    </citation>
    <scope>NUCLEOTIDE SEQUENCE [LARGE SCALE GENOMIC DNA]</scope>
    <source>
        <strain evidence="2">J137</strain>
    </source>
</reference>
<dbReference type="PANTHER" id="PTHR35788">
    <property type="entry name" value="EXPORTED PROTEIN-RELATED"/>
    <property type="match status" value="1"/>
</dbReference>
<dbReference type="PANTHER" id="PTHR35788:SF1">
    <property type="entry name" value="EXPORTED PROTEIN"/>
    <property type="match status" value="1"/>
</dbReference>
<dbReference type="AlphaFoldDB" id="A0A3M0YYH4"/>
<dbReference type="Pfam" id="PF04294">
    <property type="entry name" value="VanW"/>
    <property type="match status" value="1"/>
</dbReference>
<proteinExistence type="predicted"/>
<keyword evidence="1" id="KW-1133">Transmembrane helix</keyword>